<evidence type="ECO:0000256" key="2">
    <source>
        <dbReference type="SAM" id="MobiDB-lite"/>
    </source>
</evidence>
<evidence type="ECO:0000256" key="1">
    <source>
        <dbReference type="SAM" id="Coils"/>
    </source>
</evidence>
<organism evidence="3 4">
    <name type="scientific">Angomonas deanei</name>
    <dbReference type="NCBI Taxonomy" id="59799"/>
    <lineage>
        <taxon>Eukaryota</taxon>
        <taxon>Discoba</taxon>
        <taxon>Euglenozoa</taxon>
        <taxon>Kinetoplastea</taxon>
        <taxon>Metakinetoplastina</taxon>
        <taxon>Trypanosomatida</taxon>
        <taxon>Trypanosomatidae</taxon>
        <taxon>Strigomonadinae</taxon>
        <taxon>Angomonas</taxon>
    </lineage>
</organism>
<feature type="compositionally biased region" description="Acidic residues" evidence="2">
    <location>
        <begin position="19"/>
        <end position="36"/>
    </location>
</feature>
<proteinExistence type="predicted"/>
<protein>
    <submittedName>
        <fullName evidence="3">Uncharacterized protein</fullName>
    </submittedName>
</protein>
<dbReference type="PANTHER" id="PTHR20916:SF18">
    <property type="entry name" value="IPT_TIG DOMAIN-CONTAINING PROTEIN"/>
    <property type="match status" value="1"/>
</dbReference>
<dbReference type="Gene3D" id="1.10.490.10">
    <property type="entry name" value="Globins"/>
    <property type="match status" value="1"/>
</dbReference>
<dbReference type="Proteomes" id="UP000515908">
    <property type="component" value="Chromosome 29"/>
</dbReference>
<name>A0A7G2CXD1_9TRYP</name>
<sequence>MSNFSSLFSDSEFTSSDTDTFDLDSNEDEEDEEQPPQEENTVTVRQGHDEKDFLYRLRKYIKNNSKKVDYSLISLRECASSESNNTNNNNYNYNTNYRDFYIEINEFLYERIFRSVPVQMDDDLNHNNNNNNNNNFGLLDSVNTSANFEKSLSLSTTITIDPNTLLGCWQLAEINSNSSIELGHAFYYYLLSKHKTLRTYFYGIDVEEQTSSLIRMLRQAIVAYTYHHHKTKNNNNNENNNALSRIEREIAEEKEMDALIERKLQKLKDNETIAIDMEDPFVALAYNSGARHRLYGVPSPFFEEMRVTLFTVLPQFVDKHVFKINEKAWEIFWKKLLFYIHLGSESEAGRRLDRLYKEDKMKSLLNYFNLIAESKDGKRSFAAMLLMKCEEDFFLKSRNSIAQKSKKKNSNNNNNNNKVEDEDDEAVLKNTYHLEYSYEKVLKAIKKNIIKNPSHFNTLFLDSFHYIISHLFFSDDLLEKFITQFGLNFYQSFHFHPIHLIYIKNGFLMTCQHFLSDSWNILLERHFSELYMFIMGGFADMDVTAEIKK</sequence>
<gene>
    <name evidence="3" type="ORF">ADEAN_001049800</name>
</gene>
<evidence type="ECO:0000313" key="4">
    <source>
        <dbReference type="Proteomes" id="UP000515908"/>
    </source>
</evidence>
<feature type="coiled-coil region" evidence="1">
    <location>
        <begin position="236"/>
        <end position="270"/>
    </location>
</feature>
<dbReference type="EMBL" id="LR877173">
    <property type="protein sequence ID" value="CAD2222942.1"/>
    <property type="molecule type" value="Genomic_DNA"/>
</dbReference>
<dbReference type="AlphaFoldDB" id="A0A7G2CXD1"/>
<keyword evidence="4" id="KW-1185">Reference proteome</keyword>
<dbReference type="GO" id="GO:0020037">
    <property type="term" value="F:heme binding"/>
    <property type="evidence" value="ECO:0007669"/>
    <property type="project" value="InterPro"/>
</dbReference>
<dbReference type="VEuPathDB" id="TriTrypDB:ADEAN_001049800"/>
<keyword evidence="1" id="KW-0175">Coiled coil</keyword>
<dbReference type="InterPro" id="IPR012292">
    <property type="entry name" value="Globin/Proto"/>
</dbReference>
<feature type="region of interest" description="Disordered" evidence="2">
    <location>
        <begin position="1"/>
        <end position="47"/>
    </location>
</feature>
<dbReference type="GO" id="GO:0019825">
    <property type="term" value="F:oxygen binding"/>
    <property type="evidence" value="ECO:0007669"/>
    <property type="project" value="InterPro"/>
</dbReference>
<dbReference type="PANTHER" id="PTHR20916">
    <property type="entry name" value="CYSTEINE AND GLYCINE-RICH PROTEIN 2 BINDING PROTEIN"/>
    <property type="match status" value="1"/>
</dbReference>
<reference evidence="3 4" key="1">
    <citation type="submission" date="2020-08" db="EMBL/GenBank/DDBJ databases">
        <authorList>
            <person name="Newling K."/>
            <person name="Davey J."/>
            <person name="Forrester S."/>
        </authorList>
    </citation>
    <scope>NUCLEOTIDE SEQUENCE [LARGE SCALE GENOMIC DNA]</scope>
    <source>
        <strain evidence="4">Crithidia deanei Carvalho (ATCC PRA-265)</strain>
    </source>
</reference>
<feature type="compositionally biased region" description="Low complexity" evidence="2">
    <location>
        <begin position="1"/>
        <end position="18"/>
    </location>
</feature>
<evidence type="ECO:0000313" key="3">
    <source>
        <dbReference type="EMBL" id="CAD2222942.1"/>
    </source>
</evidence>
<accession>A0A7G2CXD1</accession>